<organism evidence="1 2">
    <name type="scientific">Rossellomorea vietnamensis</name>
    <dbReference type="NCBI Taxonomy" id="218284"/>
    <lineage>
        <taxon>Bacteria</taxon>
        <taxon>Bacillati</taxon>
        <taxon>Bacillota</taxon>
        <taxon>Bacilli</taxon>
        <taxon>Bacillales</taxon>
        <taxon>Bacillaceae</taxon>
        <taxon>Rossellomorea</taxon>
    </lineage>
</organism>
<dbReference type="InterPro" id="IPR026838">
    <property type="entry name" value="YheC/D"/>
</dbReference>
<sequence>MFITCSTSNSITGQPVLFVSENTAQDWRWAAHQEIFVVMGLSRYKAKVVPEVPEHGRNELLFPENHSLQLRGLQRLTAHFSPKEKTLFLGPVIAVLTDTDSPGRPSIGQLGPYYEELYQYTIRHGGLFFLTGASLIDQQRGFYWNEEKGEWLEGSIPLPDILYNRIHSRKSDRSESVRQLITLLEAQDIFVFNTSYLTKDSVNELLSGEDYILEYLPHTETFTLSSLRRLLGKHNDLFIKHIAGSQGKKLLRLAYLENDYRLIQNIGGETLQKSFSSFKETAEELSKLKVSSHFIIQETIELLTSEDRALDFRFLCHLVDNRKWKLVSSVARISGQGQFVSNIAQGGDLAKPLKVLSTIFSRSEAVRIYRLMEELSLAVCIRLAENSTLTLGELGVDLGVDKSGKPWVIEVNSKPSKQTYVETGAIRPSVKTLYHLSKSIWEERRASYDQTGNFDAGA</sequence>
<proteinExistence type="predicted"/>
<dbReference type="AlphaFoldDB" id="A0A5D4KC23"/>
<dbReference type="EMBL" id="VTEH01000009">
    <property type="protein sequence ID" value="TYR74927.1"/>
    <property type="molecule type" value="Genomic_DNA"/>
</dbReference>
<dbReference type="Pfam" id="PF14398">
    <property type="entry name" value="ATPgrasp_YheCD"/>
    <property type="match status" value="1"/>
</dbReference>
<accession>A0A5D4KC23</accession>
<evidence type="ECO:0000313" key="1">
    <source>
        <dbReference type="EMBL" id="TYR74927.1"/>
    </source>
</evidence>
<dbReference type="Gene3D" id="3.30.470.20">
    <property type="entry name" value="ATP-grasp fold, B domain"/>
    <property type="match status" value="1"/>
</dbReference>
<dbReference type="RefSeq" id="WP_148947143.1">
    <property type="nucleotide sequence ID" value="NZ_JBNILU010000005.1"/>
</dbReference>
<protein>
    <recommendedName>
        <fullName evidence="3">YheC/YheD family protein</fullName>
    </recommendedName>
</protein>
<comment type="caution">
    <text evidence="1">The sequence shown here is derived from an EMBL/GenBank/DDBJ whole genome shotgun (WGS) entry which is preliminary data.</text>
</comment>
<dbReference type="SUPFAM" id="SSF56059">
    <property type="entry name" value="Glutathione synthetase ATP-binding domain-like"/>
    <property type="match status" value="1"/>
</dbReference>
<evidence type="ECO:0000313" key="2">
    <source>
        <dbReference type="Proteomes" id="UP000323317"/>
    </source>
</evidence>
<dbReference type="Proteomes" id="UP000323317">
    <property type="component" value="Unassembled WGS sequence"/>
</dbReference>
<evidence type="ECO:0008006" key="3">
    <source>
        <dbReference type="Google" id="ProtNLM"/>
    </source>
</evidence>
<reference evidence="1 2" key="1">
    <citation type="submission" date="2019-08" db="EMBL/GenBank/DDBJ databases">
        <title>Bacillus genomes from the desert of Cuatro Cienegas, Coahuila.</title>
        <authorList>
            <person name="Olmedo-Alvarez G."/>
        </authorList>
    </citation>
    <scope>NUCLEOTIDE SEQUENCE [LARGE SCALE GENOMIC DNA]</scope>
    <source>
        <strain evidence="1 2">CH40_1T</strain>
    </source>
</reference>
<name>A0A5D4KC23_9BACI</name>
<gene>
    <name evidence="1" type="ORF">FZC79_12525</name>
</gene>